<dbReference type="EMBL" id="AQHY01000007">
    <property type="protein sequence ID" value="EOA57828.1"/>
    <property type="molecule type" value="Genomic_DNA"/>
</dbReference>
<evidence type="ECO:0000313" key="1">
    <source>
        <dbReference type="EMBL" id="EOA57828.1"/>
    </source>
</evidence>
<reference evidence="1 2" key="1">
    <citation type="submission" date="2013-04" db="EMBL/GenBank/DDBJ databases">
        <title>The Genome Sequence of Bacteroides massiliensis DSM 17679.</title>
        <authorList>
            <consortium name="The Broad Institute Genomics Platform"/>
            <person name="Earl A."/>
            <person name="Ward D."/>
            <person name="Feldgarden M."/>
            <person name="Gevers D."/>
            <person name="Martens E."/>
            <person name="Fenner L."/>
            <person name="Roux V."/>
            <person name="Mallet M.N."/>
            <person name="Raoult D."/>
            <person name="Walker B."/>
            <person name="Young S."/>
            <person name="Zeng Q."/>
            <person name="Gargeya S."/>
            <person name="Fitzgerald M."/>
            <person name="Haas B."/>
            <person name="Abouelleil A."/>
            <person name="Allen A.W."/>
            <person name="Alvarado L."/>
            <person name="Arachchi H.M."/>
            <person name="Berlin A.M."/>
            <person name="Chapman S.B."/>
            <person name="Gainer-Dewar J."/>
            <person name="Goldberg J."/>
            <person name="Griggs A."/>
            <person name="Gujja S."/>
            <person name="Hansen M."/>
            <person name="Howarth C."/>
            <person name="Imamovic A."/>
            <person name="Ireland A."/>
            <person name="Larimer J."/>
            <person name="McCowan C."/>
            <person name="Murphy C."/>
            <person name="Pearson M."/>
            <person name="Poon T.W."/>
            <person name="Priest M."/>
            <person name="Roberts A."/>
            <person name="Saif S."/>
            <person name="Shea T."/>
            <person name="Sisk P."/>
            <person name="Sykes S."/>
            <person name="Wortman J."/>
            <person name="Nusbaum C."/>
            <person name="Birren B."/>
        </authorList>
    </citation>
    <scope>NUCLEOTIDE SEQUENCE [LARGE SCALE GENOMIC DNA]</scope>
    <source>
        <strain evidence="2">B84634 / Timone 84634 / DSM 17679 / JCM 13223</strain>
    </source>
</reference>
<accession>U6RRG3</accession>
<protein>
    <submittedName>
        <fullName evidence="1">Uncharacterized protein</fullName>
    </submittedName>
</protein>
<organism evidence="1 2">
    <name type="scientific">Phocaeicola massiliensis B84634 = Timone 84634 = DSM 17679 = JCM 13223</name>
    <dbReference type="NCBI Taxonomy" id="1121098"/>
    <lineage>
        <taxon>Bacteria</taxon>
        <taxon>Pseudomonadati</taxon>
        <taxon>Bacteroidota</taxon>
        <taxon>Bacteroidia</taxon>
        <taxon>Bacteroidales</taxon>
        <taxon>Bacteroidaceae</taxon>
        <taxon>Phocaeicola</taxon>
    </lineage>
</organism>
<comment type="caution">
    <text evidence="1">The sequence shown here is derived from an EMBL/GenBank/DDBJ whole genome shotgun (WGS) entry which is preliminary data.</text>
</comment>
<dbReference type="RefSeq" id="WP_005936883.1">
    <property type="nucleotide sequence ID" value="NZ_KB890378.1"/>
</dbReference>
<proteinExistence type="predicted"/>
<keyword evidence="2" id="KW-1185">Reference proteome</keyword>
<evidence type="ECO:0000313" key="2">
    <source>
        <dbReference type="Proteomes" id="UP000017831"/>
    </source>
</evidence>
<dbReference type="OrthoDB" id="1050394at2"/>
<dbReference type="GeneID" id="60063973"/>
<name>U6RRG3_9BACT</name>
<dbReference type="eggNOG" id="ENOG5030YYG">
    <property type="taxonomic scope" value="Bacteria"/>
</dbReference>
<gene>
    <name evidence="1" type="ORF">HMPREF1534_00595</name>
</gene>
<dbReference type="Proteomes" id="UP000017831">
    <property type="component" value="Unassembled WGS sequence"/>
</dbReference>
<dbReference type="PATRIC" id="fig|1121098.3.peg.613"/>
<dbReference type="AlphaFoldDB" id="U6RRG3"/>
<sequence length="178" mass="20400">MKQFCEELDDLCSQSLKVGRPITPFKVYHAKPDWNPTKPLTPASVRGNKKNVNFTNNFVYFTYCKHGSDKRVLGYMKLKHGNKETLSILEYAGTEIDQFRYAGKGSKEDLGEASTEQKSCDVKQTPGRKSEYCLDEIMVLYDMVQAKECTYAEIEASYGIKKSMIKKRIQRARKNTLT</sequence>
<dbReference type="HOGENOM" id="CLU_1507731_0_0_10"/>